<dbReference type="Pfam" id="PF22848">
    <property type="entry name" value="ASD1_dom"/>
    <property type="match status" value="1"/>
</dbReference>
<comment type="similarity">
    <text evidence="2">Belongs to the glycosyl hydrolase 51 family.</text>
</comment>
<dbReference type="EC" id="3.2.1.55" evidence="3"/>
<dbReference type="InterPro" id="IPR055133">
    <property type="entry name" value="BT_3657-like_N"/>
</dbReference>
<proteinExistence type="inferred from homology"/>
<dbReference type="AlphaFoldDB" id="A0A4U0NEG2"/>
<feature type="chain" id="PRO_5020842181" description="non-reducing end alpha-L-arabinofuranosidase" evidence="6">
    <location>
        <begin position="18"/>
        <end position="862"/>
    </location>
</feature>
<dbReference type="PANTHER" id="PTHR31776:SF26">
    <property type="entry name" value="SECRETED ARABINOSIDASE"/>
    <property type="match status" value="1"/>
</dbReference>
<reference evidence="8 9" key="1">
    <citation type="submission" date="2019-04" db="EMBL/GenBank/DDBJ databases">
        <title>Sphingobacterium olei sp. nov., isolated from oil-contaminated soil.</title>
        <authorList>
            <person name="Liu B."/>
        </authorList>
    </citation>
    <scope>NUCLEOTIDE SEQUENCE [LARGE SCALE GENOMIC DNA]</scope>
    <source>
        <strain evidence="8 9">HAL-9</strain>
    </source>
</reference>
<dbReference type="EMBL" id="SUME01000009">
    <property type="protein sequence ID" value="TJZ52457.1"/>
    <property type="molecule type" value="Genomic_DNA"/>
</dbReference>
<dbReference type="InterPro" id="IPR055235">
    <property type="entry name" value="ASD1_cat"/>
</dbReference>
<dbReference type="InterPro" id="IPR017853">
    <property type="entry name" value="GH"/>
</dbReference>
<dbReference type="SMART" id="SM00813">
    <property type="entry name" value="Alpha-L-AF_C"/>
    <property type="match status" value="1"/>
</dbReference>
<evidence type="ECO:0000256" key="4">
    <source>
        <dbReference type="ARBA" id="ARBA00022729"/>
    </source>
</evidence>
<dbReference type="Gene3D" id="3.20.20.80">
    <property type="entry name" value="Glycosidases"/>
    <property type="match status" value="1"/>
</dbReference>
<dbReference type="SUPFAM" id="SSF75005">
    <property type="entry name" value="Arabinanase/levansucrase/invertase"/>
    <property type="match status" value="1"/>
</dbReference>
<protein>
    <recommendedName>
        <fullName evidence="3">non-reducing end alpha-L-arabinofuranosidase</fullName>
        <ecNumber evidence="3">3.2.1.55</ecNumber>
    </recommendedName>
</protein>
<dbReference type="InterPro" id="IPR010720">
    <property type="entry name" value="Alpha-L-AF_C"/>
</dbReference>
<evidence type="ECO:0000256" key="6">
    <source>
        <dbReference type="SAM" id="SignalP"/>
    </source>
</evidence>
<sequence length="862" mass="98101">MKNIILFLSILISLRFAYSKPTAEPDSALLFAYSTTKNNNKNGLHYAWTIDQKKWHLVGPEHSFVRSDYGTWGAQKRMISPVLIKGVDNKWHAIWQLNEQDGVFAHASSDDLIFWYRQSYPQVLVGDNVSKPEMSWDKTNNQYNISWFSPKSNKHFRAISRDLKNYEDVGELDADSYGKQRLKVNLSGVEEEGTLHKVAWEVIDKIINAQKLEVYKSQLHNERTEDDIVRFADLKSVSVDFSVDLNNQKRISDYLMGIFFEDINYAADGGLYAELIQNRGFEYHTHDKKGSDPNWNSFKSWKLEGKAITHKIDTINPIHINNKNYVTLSVTANGGALLNEGFDGIVFRNGQKYDFSIFAKNIKGDISSLLVELLDEDGKVIAQQTIKSIGKKWQKKSLVLQASGAARKGILRITPQGRGEIALDMVSLFPQETFKNRKNGLRKDLAETIAAIQPRFVRFPGGCVAHGDGIHNIYNWKNTIGALEERKPQRNLWGYHQSVGLGYYEYFQFCEDLGAEPLPVIAAGVPCQNSSDRGAGQQCGIPLDEMDDYIQDILDLIEYANSDRNTYWGKKRAAAGHPEPFNLKYLGIGNEDLITDIFEERFTLIFNAIKAKYPEIIVIGTAGPFNEGTDYVEGWNIADRLNVPMMDEHYYQTPGWYIYNQDFYDRYDRDKSKVYLGEYAAHLPGRPNNLETALAEAIHLTSLERNGDIVEMTSYAPLLAKEGFTQWNPDLIYFNNEEVKPTVGYEVQKLFGEHVGTHYVNSTNRIHSTDFKVTNRIATSVVWNENNSELILKMVNMLPVTVDVVIDTAHLISFDANIEKTELSDVPSSKIAKPSKSVVDLQHLNQLRLQPYSLTVFKLIKK</sequence>
<evidence type="ECO:0000256" key="3">
    <source>
        <dbReference type="ARBA" id="ARBA00012670"/>
    </source>
</evidence>
<dbReference type="GO" id="GO:0046556">
    <property type="term" value="F:alpha-L-arabinofuranosidase activity"/>
    <property type="evidence" value="ECO:0007669"/>
    <property type="project" value="UniProtKB-EC"/>
</dbReference>
<organism evidence="8 9">
    <name type="scientific">Sphingobacterium olei</name>
    <dbReference type="NCBI Taxonomy" id="2571155"/>
    <lineage>
        <taxon>Bacteria</taxon>
        <taxon>Pseudomonadati</taxon>
        <taxon>Bacteroidota</taxon>
        <taxon>Sphingobacteriia</taxon>
        <taxon>Sphingobacteriales</taxon>
        <taxon>Sphingobacteriaceae</taxon>
        <taxon>Sphingobacterium</taxon>
    </lineage>
</organism>
<name>A0A4U0NEG2_9SPHI</name>
<keyword evidence="4 6" id="KW-0732">Signal</keyword>
<evidence type="ECO:0000259" key="7">
    <source>
        <dbReference type="SMART" id="SM00813"/>
    </source>
</evidence>
<evidence type="ECO:0000256" key="1">
    <source>
        <dbReference type="ARBA" id="ARBA00001462"/>
    </source>
</evidence>
<dbReference type="InterPro" id="IPR051563">
    <property type="entry name" value="Glycosyl_Hydrolase_51"/>
</dbReference>
<feature type="signal peptide" evidence="6">
    <location>
        <begin position="1"/>
        <end position="17"/>
    </location>
</feature>
<comment type="caution">
    <text evidence="8">The sequence shown here is derived from an EMBL/GenBank/DDBJ whole genome shotgun (WGS) entry which is preliminary data.</text>
</comment>
<dbReference type="GO" id="GO:0046373">
    <property type="term" value="P:L-arabinose metabolic process"/>
    <property type="evidence" value="ECO:0007669"/>
    <property type="project" value="InterPro"/>
</dbReference>
<dbReference type="Pfam" id="PF22847">
    <property type="entry name" value="BT_3657-like_N"/>
    <property type="match status" value="1"/>
</dbReference>
<keyword evidence="5" id="KW-0378">Hydrolase</keyword>
<keyword evidence="9" id="KW-1185">Reference proteome</keyword>
<accession>A0A4U0NEG2</accession>
<evidence type="ECO:0000256" key="2">
    <source>
        <dbReference type="ARBA" id="ARBA00007186"/>
    </source>
</evidence>
<dbReference type="InterPro" id="IPR023296">
    <property type="entry name" value="Glyco_hydro_beta-prop_sf"/>
</dbReference>
<dbReference type="FunFam" id="3.20.20.80:FF:000090">
    <property type="entry name" value="Alpha-L-arabinofuranosidase A"/>
    <property type="match status" value="1"/>
</dbReference>
<dbReference type="Proteomes" id="UP000306808">
    <property type="component" value="Unassembled WGS sequence"/>
</dbReference>
<dbReference type="Pfam" id="PF06964">
    <property type="entry name" value="Alpha-L-AF_C"/>
    <property type="match status" value="1"/>
</dbReference>
<dbReference type="RefSeq" id="WP_136902869.1">
    <property type="nucleotide sequence ID" value="NZ_SUME01000009.1"/>
</dbReference>
<feature type="domain" description="Alpha-L-arabinofuranosidase C-terminal" evidence="7">
    <location>
        <begin position="677"/>
        <end position="853"/>
    </location>
</feature>
<comment type="catalytic activity">
    <reaction evidence="1">
        <text>Hydrolysis of terminal non-reducing alpha-L-arabinofuranoside residues in alpha-L-arabinosides.</text>
        <dbReference type="EC" id="3.2.1.55"/>
    </reaction>
</comment>
<gene>
    <name evidence="8" type="ORF">FAZ15_18850</name>
</gene>
<evidence type="ECO:0000313" key="8">
    <source>
        <dbReference type="EMBL" id="TJZ52457.1"/>
    </source>
</evidence>
<dbReference type="PANTHER" id="PTHR31776">
    <property type="entry name" value="ALPHA-L-ARABINOFURANOSIDASE 1"/>
    <property type="match status" value="1"/>
</dbReference>
<dbReference type="OrthoDB" id="9758333at2"/>
<evidence type="ECO:0000256" key="5">
    <source>
        <dbReference type="ARBA" id="ARBA00022801"/>
    </source>
</evidence>
<evidence type="ECO:0000313" key="9">
    <source>
        <dbReference type="Proteomes" id="UP000306808"/>
    </source>
</evidence>
<dbReference type="SUPFAM" id="SSF51445">
    <property type="entry name" value="(Trans)glycosidases"/>
    <property type="match status" value="1"/>
</dbReference>